<feature type="compositionally biased region" description="Basic and acidic residues" evidence="1">
    <location>
        <begin position="749"/>
        <end position="758"/>
    </location>
</feature>
<proteinExistence type="predicted"/>
<feature type="compositionally biased region" description="Polar residues" evidence="1">
    <location>
        <begin position="413"/>
        <end position="427"/>
    </location>
</feature>
<feature type="compositionally biased region" description="Basic and acidic residues" evidence="1">
    <location>
        <begin position="284"/>
        <end position="307"/>
    </location>
</feature>
<feature type="region of interest" description="Disordered" evidence="1">
    <location>
        <begin position="266"/>
        <end position="307"/>
    </location>
</feature>
<feature type="region of interest" description="Disordered" evidence="1">
    <location>
        <begin position="1"/>
        <end position="75"/>
    </location>
</feature>
<feature type="compositionally biased region" description="Basic and acidic residues" evidence="1">
    <location>
        <begin position="100"/>
        <end position="114"/>
    </location>
</feature>
<feature type="compositionally biased region" description="Basic and acidic residues" evidence="1">
    <location>
        <begin position="885"/>
        <end position="918"/>
    </location>
</feature>
<feature type="compositionally biased region" description="Basic and acidic residues" evidence="1">
    <location>
        <begin position="697"/>
        <end position="709"/>
    </location>
</feature>
<comment type="caution">
    <text evidence="2">The sequence shown here is derived from an EMBL/GenBank/DDBJ whole genome shotgun (WGS) entry which is preliminary data.</text>
</comment>
<name>A0AAN8SFP6_POLSC</name>
<feature type="compositionally biased region" description="Basic and acidic residues" evidence="1">
    <location>
        <begin position="433"/>
        <end position="471"/>
    </location>
</feature>
<organism evidence="2 3">
    <name type="scientific">Polyplax serrata</name>
    <name type="common">Common mouse louse</name>
    <dbReference type="NCBI Taxonomy" id="468196"/>
    <lineage>
        <taxon>Eukaryota</taxon>
        <taxon>Metazoa</taxon>
        <taxon>Ecdysozoa</taxon>
        <taxon>Arthropoda</taxon>
        <taxon>Hexapoda</taxon>
        <taxon>Insecta</taxon>
        <taxon>Pterygota</taxon>
        <taxon>Neoptera</taxon>
        <taxon>Paraneoptera</taxon>
        <taxon>Psocodea</taxon>
        <taxon>Troctomorpha</taxon>
        <taxon>Phthiraptera</taxon>
        <taxon>Anoplura</taxon>
        <taxon>Polyplacidae</taxon>
        <taxon>Polyplax</taxon>
    </lineage>
</organism>
<feature type="region of interest" description="Disordered" evidence="1">
    <location>
        <begin position="325"/>
        <end position="549"/>
    </location>
</feature>
<feature type="compositionally biased region" description="Polar residues" evidence="1">
    <location>
        <begin position="53"/>
        <end position="63"/>
    </location>
</feature>
<feature type="compositionally biased region" description="Basic and acidic residues" evidence="1">
    <location>
        <begin position="849"/>
        <end position="877"/>
    </location>
</feature>
<feature type="compositionally biased region" description="Basic and acidic residues" evidence="1">
    <location>
        <begin position="480"/>
        <end position="507"/>
    </location>
</feature>
<feature type="compositionally biased region" description="Low complexity" evidence="1">
    <location>
        <begin position="660"/>
        <end position="678"/>
    </location>
</feature>
<protein>
    <submittedName>
        <fullName evidence="2">Uncharacterized protein</fullName>
    </submittedName>
</protein>
<dbReference type="AlphaFoldDB" id="A0AAN8SFP6"/>
<accession>A0AAN8SFP6</accession>
<feature type="region of interest" description="Disordered" evidence="1">
    <location>
        <begin position="100"/>
        <end position="215"/>
    </location>
</feature>
<feature type="compositionally biased region" description="Basic and acidic residues" evidence="1">
    <location>
        <begin position="329"/>
        <end position="363"/>
    </location>
</feature>
<dbReference type="Proteomes" id="UP001372834">
    <property type="component" value="Unassembled WGS sequence"/>
</dbReference>
<feature type="compositionally biased region" description="Basic and acidic residues" evidence="1">
    <location>
        <begin position="772"/>
        <end position="807"/>
    </location>
</feature>
<feature type="compositionally biased region" description="Basic and acidic residues" evidence="1">
    <location>
        <begin position="604"/>
        <end position="619"/>
    </location>
</feature>
<feature type="compositionally biased region" description="Polar residues" evidence="1">
    <location>
        <begin position="1017"/>
        <end position="1042"/>
    </location>
</feature>
<evidence type="ECO:0000256" key="1">
    <source>
        <dbReference type="SAM" id="MobiDB-lite"/>
    </source>
</evidence>
<feature type="compositionally biased region" description="Polar residues" evidence="1">
    <location>
        <begin position="135"/>
        <end position="147"/>
    </location>
</feature>
<sequence length="1196" mass="132842">MRHIQMKSNSGSKSNVGPSGSGAKVTSVSQKAGATKRIQGEPVKSSKKRKTNDNPSKSKSLTIQKHLKEGDAEKAQKKLISASAGVKKSCVNAKKLKKPIEKSKKVNTKLDKKGKVPKRCKVTEKGDENDGPPTLSETFSRITTTVAETVISEKESQRLGESLMAKVKKESENSSSSKGKGETSAVETGKSKKASTDGDSSKAKTQLKKTDLGKKVKSTFAKSKITKAKIEPKKSKLLAKKLSEKATLDNTENLVKVLKDEEIPLAFGKGIGTRRKSTAGSAEGEQKPEPSDSNKSKGETAGKAEVQKKKVVKIVTKKVVKNVPKKVVIKKEKPKSKVAEIQIKKASDEMKKNLEKVKEEPSVSKELLSQKKCIPKKETTRAQPSVKKKTGKSSPMLKKKDVKSPKPKFGSETDGSNSDELTLSIIQKKTKKTKTDGEKLESIDKPVKKNFNSDEIKESPDEKVTETEKTLSKSKKVKTKKEEKIETTSKKILENAVKDKKKAKETESDTDEDMELRRIMAKKLGRTVKSMSEAKKKKPEVGKNVQETDQRTKRMKLFGFWSGPKRHRVASLNAIAKVHCLYENESKGVLAEIEKMSQVMKFEEKRPEIKEEKPIKSETKGVVQGRKIGKDLGNSDMESKRSLRGTFGGRGSGKHWDMLAGDSTSTSSASSDEGNSSTEKSKGKKLPLQPSYRQKMFKKEDAEKSETAKAPKRRRNNEIGVTMDLKDMVVRKRMASLNASAILAASYSIEKRSNRKDSSGTSTEDGMSSIEDNDRFFSDDADNTNKGESKKSSEQEKAPEEKNKQEEQNVPECTEYRHKKHFWKTKVESLKKSSKENRNSPSPILADFGVEKDLSTTVLEKEKKDELNEDKEKDKTMKLGYPPRKFLEGKLKGKTLEGKLKNLKSGGKEEKDDRRKYSKRKLCEEDVKNINIEKMKEMEKPDEYEYKSDSDNGQRKLIELRNTGGSNKKVAVIVNQDTDVTITGVYVNSTRSTHHEGFCSIAGMQYRISSTSHTQTEATAVLKTSTASEQTPSPSEPRNCTSPRGHKSYTPLSALSNMQPPAGAPHTHLPPPPHHHHHLCGMGQHRPPPDHYMGHGPISHQRPMSPLGRRHGCTSAFTAPHCSSHPAAVDHMPGPAENEGFGSSLPAHEQWVDVSTEQGSFLKRSRNSSSTEDMLRNYTSLINPKRFNGNVSRYRW</sequence>
<feature type="compositionally biased region" description="Basic and acidic residues" evidence="1">
    <location>
        <begin position="66"/>
        <end position="75"/>
    </location>
</feature>
<feature type="compositionally biased region" description="Basic and acidic residues" evidence="1">
    <location>
        <begin position="825"/>
        <end position="838"/>
    </location>
</feature>
<feature type="region of interest" description="Disordered" evidence="1">
    <location>
        <begin position="604"/>
        <end position="728"/>
    </location>
</feature>
<feature type="region of interest" description="Disordered" evidence="1">
    <location>
        <begin position="1017"/>
        <end position="1098"/>
    </location>
</feature>
<feature type="region of interest" description="Disordered" evidence="1">
    <location>
        <begin position="745"/>
        <end position="918"/>
    </location>
</feature>
<gene>
    <name evidence="2" type="ORF">RUM43_001610</name>
</gene>
<feature type="compositionally biased region" description="Basic and acidic residues" evidence="1">
    <location>
        <begin position="194"/>
        <end position="214"/>
    </location>
</feature>
<reference evidence="2 3" key="1">
    <citation type="submission" date="2023-10" db="EMBL/GenBank/DDBJ databases">
        <title>Genomes of two closely related lineages of the louse Polyplax serrata with different host specificities.</title>
        <authorList>
            <person name="Martinu J."/>
            <person name="Tarabai H."/>
            <person name="Stefka J."/>
            <person name="Hypsa V."/>
        </authorList>
    </citation>
    <scope>NUCLEOTIDE SEQUENCE [LARGE SCALE GENOMIC DNA]</scope>
    <source>
        <strain evidence="2">HR10_N</strain>
    </source>
</reference>
<dbReference type="EMBL" id="JAWJWE010000001">
    <property type="protein sequence ID" value="KAK6645334.1"/>
    <property type="molecule type" value="Genomic_DNA"/>
</dbReference>
<evidence type="ECO:0000313" key="2">
    <source>
        <dbReference type="EMBL" id="KAK6645334.1"/>
    </source>
</evidence>
<feature type="compositionally biased region" description="Polar residues" evidence="1">
    <location>
        <begin position="1"/>
        <end position="32"/>
    </location>
</feature>
<feature type="compositionally biased region" description="Polar residues" evidence="1">
    <location>
        <begin position="1050"/>
        <end position="1059"/>
    </location>
</feature>
<evidence type="ECO:0000313" key="3">
    <source>
        <dbReference type="Proteomes" id="UP001372834"/>
    </source>
</evidence>